<sequence length="317" mass="34664">MLDFEYGANEDVFSEAFDAFVTNGIGNFDWNMVDPNLNGINEERATLEDQALDPSDSSLSASHQPWSGLRDSLNLAVSANSPCYSAAPIAQMSTKTSTRDPAPEASAPLPRLQTQRELQGGSPGCRCLLRYAGLITRLKENTDESKVQKVDKVLLTLRHAQESWNSECGEGCSRDSDVDVLTALVLSVRYALRTLGKLRSGKPDLETSASRSPMSFIQGDAGAERSLLGVYEISQDEYDKVGNVLVRGSLNRIMDLLEAVAVRASRLRETPDGQTTPKSRSPSRGAESQAASLEHLHLGQLLEDTRRSLTSLNREFE</sequence>
<feature type="compositionally biased region" description="Polar residues" evidence="1">
    <location>
        <begin position="272"/>
        <end position="282"/>
    </location>
</feature>
<comment type="caution">
    <text evidence="2">The sequence shown here is derived from an EMBL/GenBank/DDBJ whole genome shotgun (WGS) entry which is preliminary data.</text>
</comment>
<dbReference type="AlphaFoldDB" id="A0AAI8Z5Z9"/>
<name>A0AAI8Z5Z9_9PEZI</name>
<feature type="region of interest" description="Disordered" evidence="1">
    <location>
        <begin position="92"/>
        <end position="118"/>
    </location>
</feature>
<evidence type="ECO:0000313" key="2">
    <source>
        <dbReference type="EMBL" id="CAK4033094.1"/>
    </source>
</evidence>
<proteinExistence type="predicted"/>
<evidence type="ECO:0000313" key="3">
    <source>
        <dbReference type="Proteomes" id="UP001296104"/>
    </source>
</evidence>
<gene>
    <name evidence="2" type="ORF">LECACI_7A008252</name>
</gene>
<evidence type="ECO:0000256" key="1">
    <source>
        <dbReference type="SAM" id="MobiDB-lite"/>
    </source>
</evidence>
<dbReference type="EMBL" id="CAVMBE010000078">
    <property type="protein sequence ID" value="CAK4033094.1"/>
    <property type="molecule type" value="Genomic_DNA"/>
</dbReference>
<feature type="region of interest" description="Disordered" evidence="1">
    <location>
        <begin position="267"/>
        <end position="297"/>
    </location>
</feature>
<accession>A0AAI8Z5Z9</accession>
<dbReference type="Proteomes" id="UP001296104">
    <property type="component" value="Unassembled WGS sequence"/>
</dbReference>
<keyword evidence="3" id="KW-1185">Reference proteome</keyword>
<protein>
    <recommendedName>
        <fullName evidence="4">Aflatoxin regulatory protein domain-containing protein</fullName>
    </recommendedName>
</protein>
<reference evidence="2" key="1">
    <citation type="submission" date="2023-11" db="EMBL/GenBank/DDBJ databases">
        <authorList>
            <person name="Alioto T."/>
            <person name="Alioto T."/>
            <person name="Gomez Garrido J."/>
        </authorList>
    </citation>
    <scope>NUCLEOTIDE SEQUENCE</scope>
</reference>
<evidence type="ECO:0008006" key="4">
    <source>
        <dbReference type="Google" id="ProtNLM"/>
    </source>
</evidence>
<organism evidence="2 3">
    <name type="scientific">Lecanosticta acicola</name>
    <dbReference type="NCBI Taxonomy" id="111012"/>
    <lineage>
        <taxon>Eukaryota</taxon>
        <taxon>Fungi</taxon>
        <taxon>Dikarya</taxon>
        <taxon>Ascomycota</taxon>
        <taxon>Pezizomycotina</taxon>
        <taxon>Dothideomycetes</taxon>
        <taxon>Dothideomycetidae</taxon>
        <taxon>Mycosphaerellales</taxon>
        <taxon>Mycosphaerellaceae</taxon>
        <taxon>Lecanosticta</taxon>
    </lineage>
</organism>